<proteinExistence type="predicted"/>
<gene>
    <name evidence="1" type="ORF">L3Q82_025634</name>
</gene>
<reference evidence="1" key="1">
    <citation type="submission" date="2022-04" db="EMBL/GenBank/DDBJ databases">
        <title>Jade perch genome.</title>
        <authorList>
            <person name="Chao B."/>
        </authorList>
    </citation>
    <scope>NUCLEOTIDE SEQUENCE</scope>
    <source>
        <strain evidence="1">CB-2022</strain>
    </source>
</reference>
<organism evidence="1 2">
    <name type="scientific">Scortum barcoo</name>
    <name type="common">barcoo grunter</name>
    <dbReference type="NCBI Taxonomy" id="214431"/>
    <lineage>
        <taxon>Eukaryota</taxon>
        <taxon>Metazoa</taxon>
        <taxon>Chordata</taxon>
        <taxon>Craniata</taxon>
        <taxon>Vertebrata</taxon>
        <taxon>Euteleostomi</taxon>
        <taxon>Actinopterygii</taxon>
        <taxon>Neopterygii</taxon>
        <taxon>Teleostei</taxon>
        <taxon>Neoteleostei</taxon>
        <taxon>Acanthomorphata</taxon>
        <taxon>Eupercaria</taxon>
        <taxon>Centrarchiformes</taxon>
        <taxon>Terapontoidei</taxon>
        <taxon>Terapontidae</taxon>
        <taxon>Scortum</taxon>
    </lineage>
</organism>
<evidence type="ECO:0000313" key="1">
    <source>
        <dbReference type="EMBL" id="KAI3368628.1"/>
    </source>
</evidence>
<dbReference type="Proteomes" id="UP000831701">
    <property type="component" value="Chromosome 8"/>
</dbReference>
<comment type="caution">
    <text evidence="1">The sequence shown here is derived from an EMBL/GenBank/DDBJ whole genome shotgun (WGS) entry which is preliminary data.</text>
</comment>
<dbReference type="EMBL" id="CM041538">
    <property type="protein sequence ID" value="KAI3368628.1"/>
    <property type="molecule type" value="Genomic_DNA"/>
</dbReference>
<protein>
    <submittedName>
        <fullName evidence="1">Uncharacterized protein</fullName>
    </submittedName>
</protein>
<sequence>MWNESQAETCPMIVKKSVPRMRIVKPKEKIKVTTSNSKRLTTTCETTGNIMRLCVNLMPVLAAAKEPVEEGEDEREEASSCTSQKDPETSSRNDRSVSKSVEQTLNPDDSLTRFNLDTKQPPRFVLLPLTQPKPAPVSCDRQKNHTPLPPISLSEQTRTISSNCVVKGCGGDGLVSELLPDSRPWIDNPLSSKSRSAEFLLPDISLSSLNALLETVSQKLGKRRRGGDEAPWRRIRSDHLLTTVNQQPVREKSVGQQNSSCTEKRNLEDMFVCKTQTDISVHGHSVNRLPPLILTMTKKNLLTSNMLQ</sequence>
<evidence type="ECO:0000313" key="2">
    <source>
        <dbReference type="Proteomes" id="UP000831701"/>
    </source>
</evidence>
<keyword evidence="2" id="KW-1185">Reference proteome</keyword>
<name>A0ACB8WLB5_9TELE</name>
<accession>A0ACB8WLB5</accession>